<dbReference type="Pfam" id="PF12796">
    <property type="entry name" value="Ank_2"/>
    <property type="match status" value="1"/>
</dbReference>
<evidence type="ECO:0000256" key="1">
    <source>
        <dbReference type="SAM" id="MobiDB-lite"/>
    </source>
</evidence>
<keyword evidence="3" id="KW-1185">Reference proteome</keyword>
<proteinExistence type="predicted"/>
<feature type="compositionally biased region" description="Basic and acidic residues" evidence="1">
    <location>
        <begin position="1"/>
        <end position="10"/>
    </location>
</feature>
<evidence type="ECO:0008006" key="4">
    <source>
        <dbReference type="Google" id="ProtNLM"/>
    </source>
</evidence>
<evidence type="ECO:0000313" key="3">
    <source>
        <dbReference type="Proteomes" id="UP000472272"/>
    </source>
</evidence>
<reference evidence="2" key="2">
    <citation type="submission" date="2025-05" db="UniProtKB">
        <authorList>
            <consortium name="Ensembl"/>
        </authorList>
    </citation>
    <scope>IDENTIFICATION</scope>
</reference>
<protein>
    <recommendedName>
        <fullName evidence="4">Ankyrin repeat domain 33B</fullName>
    </recommendedName>
</protein>
<accession>A0A670HXN7</accession>
<reference evidence="2 3" key="1">
    <citation type="journal article" date="2019" name="Proc. Natl. Acad. Sci. U.S.A.">
        <title>Regulatory changes in pterin and carotenoid genes underlie balanced color polymorphisms in the wall lizard.</title>
        <authorList>
            <person name="Andrade P."/>
            <person name="Pinho C."/>
            <person name="Perez I de Lanuza G."/>
            <person name="Afonso S."/>
            <person name="Brejcha J."/>
            <person name="Rubin C.J."/>
            <person name="Wallerman O."/>
            <person name="Pereira P."/>
            <person name="Sabatino S.J."/>
            <person name="Bellati A."/>
            <person name="Pellitteri-Rosa D."/>
            <person name="Bosakova Z."/>
            <person name="Bunikis I."/>
            <person name="Carretero M.A."/>
            <person name="Feiner N."/>
            <person name="Marsik P."/>
            <person name="Pauperio F."/>
            <person name="Salvi D."/>
            <person name="Soler L."/>
            <person name="While G.M."/>
            <person name="Uller T."/>
            <person name="Font E."/>
            <person name="Andersson L."/>
            <person name="Carneiro M."/>
        </authorList>
    </citation>
    <scope>NUCLEOTIDE SEQUENCE</scope>
</reference>
<dbReference type="Ensembl" id="ENSPMRT00000004766.1">
    <property type="protein sequence ID" value="ENSPMRP00000004469.1"/>
    <property type="gene ID" value="ENSPMRG00000003058.1"/>
</dbReference>
<feature type="region of interest" description="Disordered" evidence="1">
    <location>
        <begin position="1"/>
        <end position="44"/>
    </location>
</feature>
<dbReference type="GeneTree" id="ENSGT00500000044852"/>
<dbReference type="Ensembl" id="ENSPMRT00000004790.1">
    <property type="protein sequence ID" value="ENSPMRP00000004493.1"/>
    <property type="gene ID" value="ENSPMRG00000003074.1"/>
</dbReference>
<dbReference type="AlphaFoldDB" id="A0A670HXN7"/>
<sequence length="178" mass="19834">MTDASRKGEPDTSPALDESDPDLDYEEDEEDEGREGEREESDTCSILSDDSVYPIYESAPSANGDGTTLTFYQICLKNDAKLLQEKIDRGVTREEVMELDINGRNGLLVSCFKGFVDIVTILSKCPYIDINHQDNDGNTALMIAAQAGRKCPAFIQLSRDGRQRQGRLGIWPGLLYFQ</sequence>
<dbReference type="SUPFAM" id="SSF48403">
    <property type="entry name" value="Ankyrin repeat"/>
    <property type="match status" value="1"/>
</dbReference>
<organism evidence="2 3">
    <name type="scientific">Podarcis muralis</name>
    <name type="common">Wall lizard</name>
    <name type="synonym">Lacerta muralis</name>
    <dbReference type="NCBI Taxonomy" id="64176"/>
    <lineage>
        <taxon>Eukaryota</taxon>
        <taxon>Metazoa</taxon>
        <taxon>Chordata</taxon>
        <taxon>Craniata</taxon>
        <taxon>Vertebrata</taxon>
        <taxon>Euteleostomi</taxon>
        <taxon>Lepidosauria</taxon>
        <taxon>Squamata</taxon>
        <taxon>Bifurcata</taxon>
        <taxon>Unidentata</taxon>
        <taxon>Episquamata</taxon>
        <taxon>Laterata</taxon>
        <taxon>Lacertibaenia</taxon>
        <taxon>Lacertidae</taxon>
        <taxon>Podarcis</taxon>
    </lineage>
</organism>
<dbReference type="OMA" id="CARNDHI"/>
<name>A0A670HXN7_PODMU</name>
<dbReference type="Gene3D" id="1.25.40.20">
    <property type="entry name" value="Ankyrin repeat-containing domain"/>
    <property type="match status" value="1"/>
</dbReference>
<dbReference type="Proteomes" id="UP000472272">
    <property type="component" value="Chromosome 2"/>
</dbReference>
<dbReference type="InterPro" id="IPR036770">
    <property type="entry name" value="Ankyrin_rpt-contain_sf"/>
</dbReference>
<feature type="compositionally biased region" description="Acidic residues" evidence="1">
    <location>
        <begin position="17"/>
        <end position="42"/>
    </location>
</feature>
<evidence type="ECO:0000313" key="2">
    <source>
        <dbReference type="Ensembl" id="ENSPMRP00000004469.1"/>
    </source>
</evidence>
<dbReference type="InterPro" id="IPR002110">
    <property type="entry name" value="Ankyrin_rpt"/>
</dbReference>